<accession>A0ABN8III7</accession>
<feature type="non-terminal residue" evidence="1">
    <location>
        <position position="1"/>
    </location>
</feature>
<dbReference type="EMBL" id="OW152837">
    <property type="protein sequence ID" value="CAH2058146.1"/>
    <property type="molecule type" value="Genomic_DNA"/>
</dbReference>
<organism evidence="1 2">
    <name type="scientific">Iphiclides podalirius</name>
    <name type="common">scarce swallowtail</name>
    <dbReference type="NCBI Taxonomy" id="110791"/>
    <lineage>
        <taxon>Eukaryota</taxon>
        <taxon>Metazoa</taxon>
        <taxon>Ecdysozoa</taxon>
        <taxon>Arthropoda</taxon>
        <taxon>Hexapoda</taxon>
        <taxon>Insecta</taxon>
        <taxon>Pterygota</taxon>
        <taxon>Neoptera</taxon>
        <taxon>Endopterygota</taxon>
        <taxon>Lepidoptera</taxon>
        <taxon>Glossata</taxon>
        <taxon>Ditrysia</taxon>
        <taxon>Papilionoidea</taxon>
        <taxon>Papilionidae</taxon>
        <taxon>Papilioninae</taxon>
        <taxon>Iphiclides</taxon>
    </lineage>
</organism>
<dbReference type="Proteomes" id="UP000837857">
    <property type="component" value="Chromosome 25"/>
</dbReference>
<name>A0ABN8III7_9NEOP</name>
<reference evidence="1" key="1">
    <citation type="submission" date="2022-03" db="EMBL/GenBank/DDBJ databases">
        <authorList>
            <person name="Martin H S."/>
        </authorList>
    </citation>
    <scope>NUCLEOTIDE SEQUENCE</scope>
</reference>
<protein>
    <submittedName>
        <fullName evidence="1">Uncharacterized protein</fullName>
    </submittedName>
</protein>
<evidence type="ECO:0000313" key="2">
    <source>
        <dbReference type="Proteomes" id="UP000837857"/>
    </source>
</evidence>
<keyword evidence="2" id="KW-1185">Reference proteome</keyword>
<sequence>MLGAWPSVIPPPHKLANHNAVPSDTGLPLLALRRCEMRDFLHVADDSPLLWHRVRIHSASGAQRYQLTEIIS</sequence>
<evidence type="ECO:0000313" key="1">
    <source>
        <dbReference type="EMBL" id="CAH2058146.1"/>
    </source>
</evidence>
<gene>
    <name evidence="1" type="ORF">IPOD504_LOCUS10462</name>
</gene>
<proteinExistence type="predicted"/>